<evidence type="ECO:0000256" key="3">
    <source>
        <dbReference type="ARBA" id="ARBA00007870"/>
    </source>
</evidence>
<evidence type="ECO:0000256" key="5">
    <source>
        <dbReference type="ARBA" id="ARBA00019465"/>
    </source>
</evidence>
<dbReference type="NCBIfam" id="TIGR00745">
    <property type="entry name" value="apbA_panE"/>
    <property type="match status" value="1"/>
</dbReference>
<evidence type="ECO:0000259" key="13">
    <source>
        <dbReference type="Pfam" id="PF08546"/>
    </source>
</evidence>
<gene>
    <name evidence="14" type="ORF">KDW93_04820</name>
</gene>
<evidence type="ECO:0000256" key="4">
    <source>
        <dbReference type="ARBA" id="ARBA00013014"/>
    </source>
</evidence>
<feature type="domain" description="Ketopantoate reductase C-terminal" evidence="13">
    <location>
        <begin position="178"/>
        <end position="303"/>
    </location>
</feature>
<evidence type="ECO:0000313" key="15">
    <source>
        <dbReference type="Proteomes" id="UP000682266"/>
    </source>
</evidence>
<dbReference type="Pfam" id="PF08546">
    <property type="entry name" value="ApbA_C"/>
    <property type="match status" value="1"/>
</dbReference>
<dbReference type="Pfam" id="PF02558">
    <property type="entry name" value="ApbA"/>
    <property type="match status" value="1"/>
</dbReference>
<evidence type="ECO:0000256" key="11">
    <source>
        <dbReference type="RuleBase" id="RU362068"/>
    </source>
</evidence>
<name>A0AA41E4L6_9BURK</name>
<keyword evidence="6 11" id="KW-0566">Pantothenate biosynthesis</keyword>
<evidence type="ECO:0000256" key="2">
    <source>
        <dbReference type="ARBA" id="ARBA00004994"/>
    </source>
</evidence>
<dbReference type="InterPro" id="IPR003710">
    <property type="entry name" value="ApbA"/>
</dbReference>
<dbReference type="FunFam" id="3.40.50.720:FF:000307">
    <property type="entry name" value="2-dehydropantoate 2-reductase"/>
    <property type="match status" value="1"/>
</dbReference>
<dbReference type="PANTHER" id="PTHR21708:SF26">
    <property type="entry name" value="2-DEHYDROPANTOATE 2-REDUCTASE"/>
    <property type="match status" value="1"/>
</dbReference>
<evidence type="ECO:0000256" key="6">
    <source>
        <dbReference type="ARBA" id="ARBA00022655"/>
    </source>
</evidence>
<evidence type="ECO:0000256" key="10">
    <source>
        <dbReference type="ARBA" id="ARBA00048793"/>
    </source>
</evidence>
<dbReference type="InterPro" id="IPR013328">
    <property type="entry name" value="6PGD_dom2"/>
</dbReference>
<sequence>MKIAMLGAGALGCAIGAALTEGGHETWLIARSPSHVGAMCRDGLRVDDTSGSRRVRVRATTQADDVGVADLVIVLVKSFHTDAAMRGAQRLIGPDTLVLSLQNGLGHEDILADVVGRERVLAGKTYVGGVRRGDAHIESGVAGKLTFIGELDGRITPRVQAIADAFNAAGLATTVSDNIVGTMWDKLLVNVATGALTGITGLTYGQLYGEPLLKSTSLAAVAEAIGVAQAAGVRLSMTDPEQAWTLAAEGLSGTFKTSMLQSLERGAMTEIDFINGSVVRWGQRYGVPTPVNTTLVACIKGIERAMADRQAKEITA</sequence>
<dbReference type="InterPro" id="IPR051402">
    <property type="entry name" value="KPR-Related"/>
</dbReference>
<dbReference type="EMBL" id="JAGSVG010000003">
    <property type="protein sequence ID" value="MBR8128309.1"/>
    <property type="molecule type" value="Genomic_DNA"/>
</dbReference>
<accession>A0AA41E4L6</accession>
<organism evidence="14 15">
    <name type="scientific">Burkholderia ambifaria</name>
    <dbReference type="NCBI Taxonomy" id="152480"/>
    <lineage>
        <taxon>Bacteria</taxon>
        <taxon>Pseudomonadati</taxon>
        <taxon>Pseudomonadota</taxon>
        <taxon>Betaproteobacteria</taxon>
        <taxon>Burkholderiales</taxon>
        <taxon>Burkholderiaceae</taxon>
        <taxon>Burkholderia</taxon>
        <taxon>Burkholderia cepacia complex</taxon>
    </lineage>
</organism>
<evidence type="ECO:0000256" key="1">
    <source>
        <dbReference type="ARBA" id="ARBA00002919"/>
    </source>
</evidence>
<dbReference type="AlphaFoldDB" id="A0AA41E4L6"/>
<keyword evidence="8 11" id="KW-0560">Oxidoreductase</keyword>
<protein>
    <recommendedName>
        <fullName evidence="5 11">2-dehydropantoate 2-reductase</fullName>
        <ecNumber evidence="4 11">1.1.1.169</ecNumber>
    </recommendedName>
    <alternativeName>
        <fullName evidence="9 11">Ketopantoate reductase</fullName>
    </alternativeName>
</protein>
<keyword evidence="7 11" id="KW-0521">NADP</keyword>
<evidence type="ECO:0000259" key="12">
    <source>
        <dbReference type="Pfam" id="PF02558"/>
    </source>
</evidence>
<comment type="pathway">
    <text evidence="2 11">Cofactor biosynthesis; (R)-pantothenate biosynthesis; (R)-pantoate from 3-methyl-2-oxobutanoate: step 2/2.</text>
</comment>
<dbReference type="GO" id="GO:0015940">
    <property type="term" value="P:pantothenate biosynthetic process"/>
    <property type="evidence" value="ECO:0007669"/>
    <property type="project" value="UniProtKB-KW"/>
</dbReference>
<comment type="similarity">
    <text evidence="3 11">Belongs to the ketopantoate reductase family.</text>
</comment>
<dbReference type="GO" id="GO:0008677">
    <property type="term" value="F:2-dehydropantoate 2-reductase activity"/>
    <property type="evidence" value="ECO:0007669"/>
    <property type="project" value="UniProtKB-EC"/>
</dbReference>
<dbReference type="SUPFAM" id="SSF48179">
    <property type="entry name" value="6-phosphogluconate dehydrogenase C-terminal domain-like"/>
    <property type="match status" value="1"/>
</dbReference>
<evidence type="ECO:0000256" key="9">
    <source>
        <dbReference type="ARBA" id="ARBA00032024"/>
    </source>
</evidence>
<dbReference type="InterPro" id="IPR013332">
    <property type="entry name" value="KPR_N"/>
</dbReference>
<dbReference type="Gene3D" id="3.40.50.720">
    <property type="entry name" value="NAD(P)-binding Rossmann-like Domain"/>
    <property type="match status" value="1"/>
</dbReference>
<dbReference type="Proteomes" id="UP000682266">
    <property type="component" value="Unassembled WGS sequence"/>
</dbReference>
<evidence type="ECO:0000256" key="8">
    <source>
        <dbReference type="ARBA" id="ARBA00023002"/>
    </source>
</evidence>
<evidence type="ECO:0000256" key="7">
    <source>
        <dbReference type="ARBA" id="ARBA00022857"/>
    </source>
</evidence>
<dbReference type="InterPro" id="IPR013752">
    <property type="entry name" value="KPA_reductase"/>
</dbReference>
<dbReference type="GO" id="GO:0005737">
    <property type="term" value="C:cytoplasm"/>
    <property type="evidence" value="ECO:0007669"/>
    <property type="project" value="TreeGrafter"/>
</dbReference>
<dbReference type="InterPro" id="IPR036291">
    <property type="entry name" value="NAD(P)-bd_dom_sf"/>
</dbReference>
<dbReference type="SUPFAM" id="SSF51735">
    <property type="entry name" value="NAD(P)-binding Rossmann-fold domains"/>
    <property type="match status" value="1"/>
</dbReference>
<proteinExistence type="inferred from homology"/>
<dbReference type="PANTHER" id="PTHR21708">
    <property type="entry name" value="PROBABLE 2-DEHYDROPANTOATE 2-REDUCTASE"/>
    <property type="match status" value="1"/>
</dbReference>
<comment type="catalytic activity">
    <reaction evidence="10 11">
        <text>(R)-pantoate + NADP(+) = 2-dehydropantoate + NADPH + H(+)</text>
        <dbReference type="Rhea" id="RHEA:16233"/>
        <dbReference type="ChEBI" id="CHEBI:11561"/>
        <dbReference type="ChEBI" id="CHEBI:15378"/>
        <dbReference type="ChEBI" id="CHEBI:15980"/>
        <dbReference type="ChEBI" id="CHEBI:57783"/>
        <dbReference type="ChEBI" id="CHEBI:58349"/>
        <dbReference type="EC" id="1.1.1.169"/>
    </reaction>
</comment>
<feature type="domain" description="Ketopantoate reductase N-terminal" evidence="12">
    <location>
        <begin position="3"/>
        <end position="146"/>
    </location>
</feature>
<evidence type="ECO:0000313" key="14">
    <source>
        <dbReference type="EMBL" id="MBR8128309.1"/>
    </source>
</evidence>
<dbReference type="Gene3D" id="1.10.1040.10">
    <property type="entry name" value="N-(1-d-carboxylethyl)-l-norvaline Dehydrogenase, domain 2"/>
    <property type="match status" value="1"/>
</dbReference>
<dbReference type="InterPro" id="IPR008927">
    <property type="entry name" value="6-PGluconate_DH-like_C_sf"/>
</dbReference>
<comment type="caution">
    <text evidence="14">The sequence shown here is derived from an EMBL/GenBank/DDBJ whole genome shotgun (WGS) entry which is preliminary data.</text>
</comment>
<reference evidence="14" key="1">
    <citation type="submission" date="2021-04" db="EMBL/GenBank/DDBJ databases">
        <title>A collection of bacterial strains from the Burkholderia cepacia Research Laboratory and Repository.</title>
        <authorList>
            <person name="Lipuma J."/>
            <person name="Spilker T."/>
        </authorList>
    </citation>
    <scope>NUCLEOTIDE SEQUENCE</scope>
    <source>
        <strain evidence="14">AU36012</strain>
    </source>
</reference>
<comment type="function">
    <text evidence="1 11">Catalyzes the NADPH-dependent reduction of ketopantoate into pantoic acid.</text>
</comment>
<dbReference type="RefSeq" id="WP_105786880.1">
    <property type="nucleotide sequence ID" value="NZ_CADERF010000006.1"/>
</dbReference>
<dbReference type="EC" id="1.1.1.169" evidence="4 11"/>